<dbReference type="PATRIC" id="fig|1122241.3.peg.1576"/>
<reference evidence="1 2" key="1">
    <citation type="submission" date="2016-02" db="EMBL/GenBank/DDBJ databases">
        <title>Genome sequence of Moorella mulderi DSM 14980.</title>
        <authorList>
            <person name="Poehlein A."/>
            <person name="Daniel R."/>
        </authorList>
    </citation>
    <scope>NUCLEOTIDE SEQUENCE [LARGE SCALE GENOMIC DNA]</scope>
    <source>
        <strain evidence="1 2">DSM 14980</strain>
    </source>
</reference>
<name>A0A151AXA2_9FIRM</name>
<dbReference type="EMBL" id="LTBC01000004">
    <property type="protein sequence ID" value="KYH32275.1"/>
    <property type="molecule type" value="Genomic_DNA"/>
</dbReference>
<evidence type="ECO:0000313" key="2">
    <source>
        <dbReference type="Proteomes" id="UP000075670"/>
    </source>
</evidence>
<sequence>MVAKILRWTIGCHKAGFMVNKRDMAWGAQNLILPCHGQWGYAIINPEVTPKSSWKGRDRVFLSAEFFWRLFEKTGSIAAYIIYRRLVTQ</sequence>
<comment type="caution">
    <text evidence="1">The sequence shown here is derived from an EMBL/GenBank/DDBJ whole genome shotgun (WGS) entry which is preliminary data.</text>
</comment>
<dbReference type="AlphaFoldDB" id="A0A151AXA2"/>
<gene>
    <name evidence="1" type="ORF">MOMUL_14960</name>
</gene>
<organism evidence="1 2">
    <name type="scientific">Moorella mulderi DSM 14980</name>
    <dbReference type="NCBI Taxonomy" id="1122241"/>
    <lineage>
        <taxon>Bacteria</taxon>
        <taxon>Bacillati</taxon>
        <taxon>Bacillota</taxon>
        <taxon>Clostridia</taxon>
        <taxon>Neomoorellales</taxon>
        <taxon>Neomoorellaceae</taxon>
        <taxon>Neomoorella</taxon>
    </lineage>
</organism>
<protein>
    <submittedName>
        <fullName evidence="1">Uncharacterized protein</fullName>
    </submittedName>
</protein>
<keyword evidence="2" id="KW-1185">Reference proteome</keyword>
<dbReference type="Proteomes" id="UP000075670">
    <property type="component" value="Unassembled WGS sequence"/>
</dbReference>
<proteinExistence type="predicted"/>
<evidence type="ECO:0000313" key="1">
    <source>
        <dbReference type="EMBL" id="KYH32275.1"/>
    </source>
</evidence>
<accession>A0A151AXA2</accession>